<dbReference type="GO" id="GO:0016747">
    <property type="term" value="F:acyltransferase activity, transferring groups other than amino-acyl groups"/>
    <property type="evidence" value="ECO:0007669"/>
    <property type="project" value="InterPro"/>
</dbReference>
<dbReference type="AlphaFoldDB" id="A0AA41ZFR3"/>
<dbReference type="GO" id="GO:0005524">
    <property type="term" value="F:ATP binding"/>
    <property type="evidence" value="ECO:0007669"/>
    <property type="project" value="UniProtKB-KW"/>
</dbReference>
<keyword evidence="6" id="KW-1185">Reference proteome</keyword>
<dbReference type="InterPro" id="IPR032875">
    <property type="entry name" value="Succ_CoA_lig_flav_dom"/>
</dbReference>
<evidence type="ECO:0000313" key="6">
    <source>
        <dbReference type="Proteomes" id="UP001165678"/>
    </source>
</evidence>
<keyword evidence="3" id="KW-0067">ATP-binding</keyword>
<dbReference type="Gene3D" id="3.40.50.261">
    <property type="entry name" value="Succinyl-CoA synthetase domains"/>
    <property type="match status" value="2"/>
</dbReference>
<dbReference type="Pfam" id="PF13380">
    <property type="entry name" value="CoA_binding_2"/>
    <property type="match status" value="1"/>
</dbReference>
<dbReference type="Proteomes" id="UP001165678">
    <property type="component" value="Unassembled WGS sequence"/>
</dbReference>
<name>A0AA41ZFR3_9GAMM</name>
<comment type="caution">
    <text evidence="5">The sequence shown here is derived from an EMBL/GenBank/DDBJ whole genome shotgun (WGS) entry which is preliminary data.</text>
</comment>
<dbReference type="Pfam" id="PF13302">
    <property type="entry name" value="Acetyltransf_3"/>
    <property type="match status" value="1"/>
</dbReference>
<keyword evidence="1" id="KW-0436">Ligase</keyword>
<dbReference type="Gene3D" id="3.40.50.720">
    <property type="entry name" value="NAD(P)-binding Rossmann-like Domain"/>
    <property type="match status" value="1"/>
</dbReference>
<feature type="domain" description="N-acetyltransferase" evidence="4">
    <location>
        <begin position="765"/>
        <end position="921"/>
    </location>
</feature>
<evidence type="ECO:0000256" key="1">
    <source>
        <dbReference type="ARBA" id="ARBA00022598"/>
    </source>
</evidence>
<evidence type="ECO:0000313" key="5">
    <source>
        <dbReference type="EMBL" id="MCX2523349.1"/>
    </source>
</evidence>
<dbReference type="InterPro" id="IPR003781">
    <property type="entry name" value="CoA-bd"/>
</dbReference>
<dbReference type="EMBL" id="JAPIVE010000001">
    <property type="protein sequence ID" value="MCX2523349.1"/>
    <property type="molecule type" value="Genomic_DNA"/>
</dbReference>
<dbReference type="EC" id="2.3.1.-" evidence="5"/>
<dbReference type="SUPFAM" id="SSF55729">
    <property type="entry name" value="Acyl-CoA N-acyltransferases (Nat)"/>
    <property type="match status" value="1"/>
</dbReference>
<dbReference type="InterPro" id="IPR000182">
    <property type="entry name" value="GNAT_dom"/>
</dbReference>
<dbReference type="Gene3D" id="3.40.630.30">
    <property type="match status" value="1"/>
</dbReference>
<dbReference type="PANTHER" id="PTHR43334">
    <property type="entry name" value="ACETATE--COA LIGASE [ADP-FORMING]"/>
    <property type="match status" value="1"/>
</dbReference>
<dbReference type="SUPFAM" id="SSF51735">
    <property type="entry name" value="NAD(P)-binding Rossmann-fold domains"/>
    <property type="match status" value="1"/>
</dbReference>
<evidence type="ECO:0000256" key="2">
    <source>
        <dbReference type="ARBA" id="ARBA00022741"/>
    </source>
</evidence>
<keyword evidence="5" id="KW-0012">Acyltransferase</keyword>
<dbReference type="Pfam" id="PF13607">
    <property type="entry name" value="Succ_CoA_lig"/>
    <property type="match status" value="1"/>
</dbReference>
<dbReference type="PANTHER" id="PTHR43334:SF1">
    <property type="entry name" value="3-HYDROXYPROPIONATE--COA LIGASE [ADP-FORMING]"/>
    <property type="match status" value="1"/>
</dbReference>
<keyword evidence="2" id="KW-0547">Nucleotide-binding</keyword>
<protein>
    <submittedName>
        <fullName evidence="5">GNAT family N-acetyltransferase</fullName>
        <ecNumber evidence="5">2.3.1.-</ecNumber>
    </submittedName>
</protein>
<gene>
    <name evidence="5" type="ORF">OQ287_03780</name>
</gene>
<evidence type="ECO:0000256" key="3">
    <source>
        <dbReference type="ARBA" id="ARBA00022840"/>
    </source>
</evidence>
<dbReference type="InterPro" id="IPR016102">
    <property type="entry name" value="Succinyl-CoA_synth-like"/>
</dbReference>
<sequence>MTSVHRPGSWSSSVAVPDEVMMLDKGMGVQFVEHFFRPRAIMVVAPGREDALTQAVLFNLREGGFRGKIWAVAPDSQAGDVLEGVQWVNLLEAVTPLAELVIFCLPVDDVPDQLELLAARGVSAAIILTGGARWSESRLDDPASTRSRLHDIVRRKGVRVMGPECMGVVSTRHYLNASCASVPVARGRLAYLGQSGMVGHALMDWAAARGIGFSNLVALGDSVDVTLADVLDHFNQTGGYRALVLHIEQITNAMHFMTTLREAARHHVVVAIKSGRCASTDLSGRPLAPGLSRRDQVFDAALSRAGVLRVAHSDGLMDALDTLTRLPALAGERVVLVSNGLGLALLAMDELARQGGVLAELSSACRQALSDEGLDVSVSGHNPVDVGSLATPERFERAVRLVADDPGVDVVLTIHVPTRMAPSREVAERLLALRPDMRSAWMSCWMGLQDAREARQLCQRAGVAHYRSPEKAIDGLMLMARYRQVQHLLRQTPPAVQLPGTPARRDQARHLIQQAFDRRRSALTHEECGQVLEGYGMAITPAHYDYLNAETISLPPFSPPWRLRLIHPANCQPFNDDVINAGGNTSIATPSALADEGARQRAWCQDRNLIPFSACIQPRRDDVPAMSISCGITRDATFGPVVFFGRAGHHLDEAADRQVALPPLNNALAAALIEQSSVWSILAHQSEAPDNLQDQLSRLLVTLSHMATDLPHLAVLDINPLEVTTAGELRADSYRLSIGPPTPFAIMPYPEEWQRNVTLGKGQQARLRPVREEDAALVTEFHTRLSRESIRFRYFRDKPQLSQVDLSRLTQLDYDRQMAFLLVNDADTDMLGVARVWNDPDNVRTEFAIIVRDDMHGQGAGRLLMEQLIRYSRHVGTLEMYGKIAPENRAMRALVISVGFTTSLDMDEGVINARLMLNEPSTAWQRQRLGK</sequence>
<dbReference type="Gene3D" id="3.30.470.20">
    <property type="entry name" value="ATP-grasp fold, B domain"/>
    <property type="match status" value="1"/>
</dbReference>
<dbReference type="SMART" id="SM00881">
    <property type="entry name" value="CoA_binding"/>
    <property type="match status" value="1"/>
</dbReference>
<dbReference type="GO" id="GO:0016874">
    <property type="term" value="F:ligase activity"/>
    <property type="evidence" value="ECO:0007669"/>
    <property type="project" value="UniProtKB-KW"/>
</dbReference>
<accession>A0AA41ZFR3</accession>
<dbReference type="InterPro" id="IPR036291">
    <property type="entry name" value="NAD(P)-bd_dom_sf"/>
</dbReference>
<dbReference type="Pfam" id="PF13549">
    <property type="entry name" value="ATP-grasp_5"/>
    <property type="match status" value="1"/>
</dbReference>
<dbReference type="InterPro" id="IPR016181">
    <property type="entry name" value="Acyl_CoA_acyltransferase"/>
</dbReference>
<dbReference type="SUPFAM" id="SSF56059">
    <property type="entry name" value="Glutathione synthetase ATP-binding domain-like"/>
    <property type="match status" value="1"/>
</dbReference>
<proteinExistence type="predicted"/>
<keyword evidence="5" id="KW-0808">Transferase</keyword>
<reference evidence="5" key="1">
    <citation type="submission" date="2022-11" db="EMBL/GenBank/DDBJ databases">
        <title>Larsenimonas rhizosphaerae sp. nov., isolated from a tidal mudflat.</title>
        <authorList>
            <person name="Lee S.D."/>
            <person name="Kim I.S."/>
        </authorList>
    </citation>
    <scope>NUCLEOTIDE SEQUENCE</scope>
    <source>
        <strain evidence="5">GH2-1</strain>
    </source>
</reference>
<dbReference type="SUPFAM" id="SSF52210">
    <property type="entry name" value="Succinyl-CoA synthetase domains"/>
    <property type="match status" value="2"/>
</dbReference>
<dbReference type="PROSITE" id="PS51186">
    <property type="entry name" value="GNAT"/>
    <property type="match status" value="1"/>
</dbReference>
<dbReference type="RefSeq" id="WP_265895639.1">
    <property type="nucleotide sequence ID" value="NZ_JAPIVE010000001.1"/>
</dbReference>
<dbReference type="InterPro" id="IPR051538">
    <property type="entry name" value="Acyl-CoA_Synth/Transferase"/>
</dbReference>
<organism evidence="5 6">
    <name type="scientific">Larsenimonas rhizosphaerae</name>
    <dbReference type="NCBI Taxonomy" id="2944682"/>
    <lineage>
        <taxon>Bacteria</taxon>
        <taxon>Pseudomonadati</taxon>
        <taxon>Pseudomonadota</taxon>
        <taxon>Gammaproteobacteria</taxon>
        <taxon>Oceanospirillales</taxon>
        <taxon>Halomonadaceae</taxon>
        <taxon>Larsenimonas</taxon>
    </lineage>
</organism>
<evidence type="ECO:0000259" key="4">
    <source>
        <dbReference type="PROSITE" id="PS51186"/>
    </source>
</evidence>